<accession>A0ABQ5RSU7</accession>
<feature type="region of interest" description="Disordered" evidence="6">
    <location>
        <begin position="374"/>
        <end position="393"/>
    </location>
</feature>
<evidence type="ECO:0000256" key="5">
    <source>
        <dbReference type="PROSITE-ProRule" id="PRU10141"/>
    </source>
</evidence>
<keyword evidence="1" id="KW-0808">Transferase</keyword>
<proteinExistence type="predicted"/>
<organism evidence="8 9">
    <name type="scientific">Volvox africanus</name>
    <dbReference type="NCBI Taxonomy" id="51714"/>
    <lineage>
        <taxon>Eukaryota</taxon>
        <taxon>Viridiplantae</taxon>
        <taxon>Chlorophyta</taxon>
        <taxon>core chlorophytes</taxon>
        <taxon>Chlorophyceae</taxon>
        <taxon>CS clade</taxon>
        <taxon>Chlamydomonadales</taxon>
        <taxon>Volvocaceae</taxon>
        <taxon>Volvox</taxon>
    </lineage>
</organism>
<dbReference type="Pfam" id="PF00069">
    <property type="entry name" value="Pkinase"/>
    <property type="match status" value="1"/>
</dbReference>
<dbReference type="PANTHER" id="PTHR24055">
    <property type="entry name" value="MITOGEN-ACTIVATED PROTEIN KINASE"/>
    <property type="match status" value="1"/>
</dbReference>
<dbReference type="Gene3D" id="1.10.510.10">
    <property type="entry name" value="Transferase(Phosphotransferase) domain 1"/>
    <property type="match status" value="1"/>
</dbReference>
<dbReference type="EMBL" id="BSDZ01000008">
    <property type="protein sequence ID" value="GLI60384.1"/>
    <property type="molecule type" value="Genomic_DNA"/>
</dbReference>
<dbReference type="PROSITE" id="PS50011">
    <property type="entry name" value="PROTEIN_KINASE_DOM"/>
    <property type="match status" value="1"/>
</dbReference>
<gene>
    <name evidence="8" type="ORF">VaNZ11_002393</name>
</gene>
<dbReference type="SMART" id="SM00220">
    <property type="entry name" value="S_TKc"/>
    <property type="match status" value="1"/>
</dbReference>
<dbReference type="PROSITE" id="PS00108">
    <property type="entry name" value="PROTEIN_KINASE_ST"/>
    <property type="match status" value="1"/>
</dbReference>
<evidence type="ECO:0000259" key="7">
    <source>
        <dbReference type="PROSITE" id="PS50011"/>
    </source>
</evidence>
<sequence>MQNYEYISTLGEGTYGQVWKCREKESGRLVAVKAFKEAHLDLVTLKLAVREAKVLNGINHPNIVRMIASYKSKSGRLYLVLEYVETSLHSHLQRFPRGLPAMLTKILCWQLLYAVAYLHEKNILHRDIKPDNILVTKEGVLKLCDFGFARYTSCGPRYVQHGTQYITTRWYRAPEVLIGDKYGPSSDIWSVGCTIAEIATGRPLFPGHSSADQLWRVVRCLGPLPPGQAAVVASIPELHNVVSSAPTTINKTLRHHLPADLDPHLFRLVESCLQLDPMKRPTAQQVLQWPYFGDVGRCLAEAAQRDLTAASSREVAPASAVAAAASDVGSAIPRWRQVTATNNRAARRVATAVALAHEDDGCNSIEQQCLELAPPCSSSSSSSSNTTRSGGGGAPSLKVVLNVQEVMTVAAPAAKQVAQVPLFKSYVTPTARMSTAATTTTTAEGAVSDLQQFCRMSTRKKPCAWVTAAARRSSAEAALTSIIDSCVINPDAAASPGTLIAVDNSIQEQVIKNDPSRALMVPLSFATQPHELDQQKLNMVESGTNTSVDDGVVSHCSCQRCSSSVSQLLPSLTSRQGLTLTSLGHPFERVTFSGSSCFLPLQSNTIDTQQLNRVGGRASSSHHHVSATTTTTTASVVVDTTTSISEAVARNDGSHHGASNSYLATNSAVPSLLNIQSAVAGGGQGPSTTVSTRCLSAAGAASLGLDDEAARKVVIMASSRNTTPRPLVTGGPQSCDQGVIIRSETILTTAGGSSSTLARGDPAGLSSIRTRHHVTRTSTAALSSGEAITPMGAPTAVRLPRVLSMHRLKQPFVKRAGQRQHTAISAVFCSDSGRNSYCSDDSRSGSSSFAGFKRTCSVVTGGLSRAFSVVDEVDESDWCGNNAKCGNLGSSHVVAATERQSTAEGQRRARLQHLGSGRLGNGLQSAATRVLNFFGYRGSTKSNMKLAVPGSAATRRP</sequence>
<name>A0ABQ5RSU7_9CHLO</name>
<evidence type="ECO:0000256" key="3">
    <source>
        <dbReference type="ARBA" id="ARBA00022777"/>
    </source>
</evidence>
<feature type="domain" description="Protein kinase" evidence="7">
    <location>
        <begin position="4"/>
        <end position="292"/>
    </location>
</feature>
<dbReference type="InterPro" id="IPR017441">
    <property type="entry name" value="Protein_kinase_ATP_BS"/>
</dbReference>
<protein>
    <recommendedName>
        <fullName evidence="7">Protein kinase domain-containing protein</fullName>
    </recommendedName>
</protein>
<dbReference type="PROSITE" id="PS00107">
    <property type="entry name" value="PROTEIN_KINASE_ATP"/>
    <property type="match status" value="1"/>
</dbReference>
<reference evidence="8 9" key="1">
    <citation type="journal article" date="2023" name="IScience">
        <title>Expanded male sex-determining region conserved during the evolution of homothallism in the green alga Volvox.</title>
        <authorList>
            <person name="Yamamoto K."/>
            <person name="Matsuzaki R."/>
            <person name="Mahakham W."/>
            <person name="Heman W."/>
            <person name="Sekimoto H."/>
            <person name="Kawachi M."/>
            <person name="Minakuchi Y."/>
            <person name="Toyoda A."/>
            <person name="Nozaki H."/>
        </authorList>
    </citation>
    <scope>NUCLEOTIDE SEQUENCE [LARGE SCALE GENOMIC DNA]</scope>
    <source>
        <strain evidence="8 9">NIES-4468</strain>
    </source>
</reference>
<keyword evidence="4 5" id="KW-0067">ATP-binding</keyword>
<dbReference type="InterPro" id="IPR050117">
    <property type="entry name" value="MAPK"/>
</dbReference>
<comment type="caution">
    <text evidence="8">The sequence shown here is derived from an EMBL/GenBank/DDBJ whole genome shotgun (WGS) entry which is preliminary data.</text>
</comment>
<keyword evidence="3" id="KW-0418">Kinase</keyword>
<feature type="binding site" evidence="5">
    <location>
        <position position="33"/>
    </location>
    <ligand>
        <name>ATP</name>
        <dbReference type="ChEBI" id="CHEBI:30616"/>
    </ligand>
</feature>
<dbReference type="Proteomes" id="UP001165090">
    <property type="component" value="Unassembled WGS sequence"/>
</dbReference>
<evidence type="ECO:0000256" key="1">
    <source>
        <dbReference type="ARBA" id="ARBA00022679"/>
    </source>
</evidence>
<keyword evidence="2 5" id="KW-0547">Nucleotide-binding</keyword>
<keyword evidence="9" id="KW-1185">Reference proteome</keyword>
<dbReference type="Gene3D" id="3.30.200.20">
    <property type="entry name" value="Phosphorylase Kinase, domain 1"/>
    <property type="match status" value="1"/>
</dbReference>
<evidence type="ECO:0000256" key="2">
    <source>
        <dbReference type="ARBA" id="ARBA00022741"/>
    </source>
</evidence>
<dbReference type="SUPFAM" id="SSF56112">
    <property type="entry name" value="Protein kinase-like (PK-like)"/>
    <property type="match status" value="1"/>
</dbReference>
<evidence type="ECO:0000256" key="6">
    <source>
        <dbReference type="SAM" id="MobiDB-lite"/>
    </source>
</evidence>
<evidence type="ECO:0000313" key="9">
    <source>
        <dbReference type="Proteomes" id="UP001165090"/>
    </source>
</evidence>
<dbReference type="InterPro" id="IPR000719">
    <property type="entry name" value="Prot_kinase_dom"/>
</dbReference>
<dbReference type="InterPro" id="IPR008271">
    <property type="entry name" value="Ser/Thr_kinase_AS"/>
</dbReference>
<evidence type="ECO:0000313" key="8">
    <source>
        <dbReference type="EMBL" id="GLI60384.1"/>
    </source>
</evidence>
<dbReference type="InterPro" id="IPR011009">
    <property type="entry name" value="Kinase-like_dom_sf"/>
</dbReference>
<evidence type="ECO:0000256" key="4">
    <source>
        <dbReference type="ARBA" id="ARBA00022840"/>
    </source>
</evidence>